<dbReference type="Gene3D" id="1.10.287.1260">
    <property type="match status" value="1"/>
</dbReference>
<name>A0ABD5WYG1_9EURY</name>
<evidence type="ECO:0000313" key="11">
    <source>
        <dbReference type="EMBL" id="MFC7098624.1"/>
    </source>
</evidence>
<proteinExistence type="inferred from homology"/>
<keyword evidence="3" id="KW-1003">Cell membrane</keyword>
<dbReference type="SUPFAM" id="SSF82689">
    <property type="entry name" value="Mechanosensitive channel protein MscS (YggB), C-terminal domain"/>
    <property type="match status" value="1"/>
</dbReference>
<evidence type="ECO:0000256" key="6">
    <source>
        <dbReference type="ARBA" id="ARBA00023136"/>
    </source>
</evidence>
<protein>
    <submittedName>
        <fullName evidence="11">Mechanosensitive ion channel family protein</fullName>
    </submittedName>
</protein>
<dbReference type="Pfam" id="PF00924">
    <property type="entry name" value="MS_channel_2nd"/>
    <property type="match status" value="1"/>
</dbReference>
<keyword evidence="6 8" id="KW-0472">Membrane</keyword>
<feature type="transmembrane region" description="Helical" evidence="8">
    <location>
        <begin position="48"/>
        <end position="69"/>
    </location>
</feature>
<dbReference type="EMBL" id="JBHTAG010000003">
    <property type="protein sequence ID" value="MFC7098624.1"/>
    <property type="molecule type" value="Genomic_DNA"/>
</dbReference>
<dbReference type="InterPro" id="IPR010920">
    <property type="entry name" value="LSM_dom_sf"/>
</dbReference>
<accession>A0ABD5WYG1</accession>
<evidence type="ECO:0000256" key="4">
    <source>
        <dbReference type="ARBA" id="ARBA00022692"/>
    </source>
</evidence>
<dbReference type="InterPro" id="IPR023408">
    <property type="entry name" value="MscS_beta-dom_sf"/>
</dbReference>
<feature type="transmembrane region" description="Helical" evidence="8">
    <location>
        <begin position="90"/>
        <end position="108"/>
    </location>
</feature>
<evidence type="ECO:0000256" key="3">
    <source>
        <dbReference type="ARBA" id="ARBA00022475"/>
    </source>
</evidence>
<dbReference type="Proteomes" id="UP001596388">
    <property type="component" value="Unassembled WGS sequence"/>
</dbReference>
<keyword evidence="12" id="KW-1185">Reference proteome</keyword>
<evidence type="ECO:0000256" key="8">
    <source>
        <dbReference type="SAM" id="Phobius"/>
    </source>
</evidence>
<comment type="similarity">
    <text evidence="2">Belongs to the MscS (TC 1.A.23) family.</text>
</comment>
<dbReference type="AlphaFoldDB" id="A0ABD5WYG1"/>
<comment type="subcellular location">
    <subcellularLocation>
        <location evidence="1">Cell membrane</location>
        <topology evidence="1">Multi-pass membrane protein</topology>
    </subcellularLocation>
</comment>
<reference evidence="11 12" key="1">
    <citation type="journal article" date="2019" name="Int. J. Syst. Evol. Microbiol.">
        <title>The Global Catalogue of Microorganisms (GCM) 10K type strain sequencing project: providing services to taxonomists for standard genome sequencing and annotation.</title>
        <authorList>
            <consortium name="The Broad Institute Genomics Platform"/>
            <consortium name="The Broad Institute Genome Sequencing Center for Infectious Disease"/>
            <person name="Wu L."/>
            <person name="Ma J."/>
        </authorList>
    </citation>
    <scope>NUCLEOTIDE SEQUENCE [LARGE SCALE GENOMIC DNA]</scope>
    <source>
        <strain evidence="11 12">DT55</strain>
    </source>
</reference>
<feature type="transmembrane region" description="Helical" evidence="8">
    <location>
        <begin position="114"/>
        <end position="142"/>
    </location>
</feature>
<dbReference type="RefSeq" id="WP_276236836.1">
    <property type="nucleotide sequence ID" value="NZ_CP119989.1"/>
</dbReference>
<dbReference type="SUPFAM" id="SSF50182">
    <property type="entry name" value="Sm-like ribonucleoproteins"/>
    <property type="match status" value="1"/>
</dbReference>
<dbReference type="Gene3D" id="3.30.70.100">
    <property type="match status" value="1"/>
</dbReference>
<evidence type="ECO:0000313" key="12">
    <source>
        <dbReference type="Proteomes" id="UP001596388"/>
    </source>
</evidence>
<dbReference type="Gene3D" id="2.30.30.60">
    <property type="match status" value="1"/>
</dbReference>
<evidence type="ECO:0000259" key="9">
    <source>
        <dbReference type="Pfam" id="PF00924"/>
    </source>
</evidence>
<dbReference type="InterPro" id="IPR049278">
    <property type="entry name" value="MS_channel_C"/>
</dbReference>
<keyword evidence="4 8" id="KW-0812">Transmembrane</keyword>
<keyword evidence="5 8" id="KW-1133">Transmembrane helix</keyword>
<dbReference type="Pfam" id="PF21082">
    <property type="entry name" value="MS_channel_3rd"/>
    <property type="match status" value="1"/>
</dbReference>
<evidence type="ECO:0000256" key="7">
    <source>
        <dbReference type="SAM" id="MobiDB-lite"/>
    </source>
</evidence>
<evidence type="ECO:0000256" key="5">
    <source>
        <dbReference type="ARBA" id="ARBA00022989"/>
    </source>
</evidence>
<sequence length="351" mass="37656">MQTGTTVTNAAASAPAQLGSGASQAGDSVIGTLTRLYNGLLEVPGVKVAIVLLFLALGAVVATYIVRLLGRPVARRFARESVAQVVLRGSRFAVVILFGFVGLNAAGIELGNIVLSVGVFSAVVGIILAPIVGSVISGLFVLADQPFEIGDMVELPDGTRGFVEDITLRYTKIFTVDNTFEVIPNSYVRDHRVTNLSAEDERTRLTLPILVTYESNIGRARSLIERAAASCEAVIEGGPDVRIGVARYPAKPTCYIDSFGDHGVQITLRYWARNPYKPLTVRSQVQTAVWRILEDDPDIDVEFAYPHSHLVFDETSGVAQVAMQEGAPTGERVNAREPDASAVDTPADSDR</sequence>
<dbReference type="InterPro" id="IPR006685">
    <property type="entry name" value="MscS_channel_2nd"/>
</dbReference>
<evidence type="ECO:0000256" key="2">
    <source>
        <dbReference type="ARBA" id="ARBA00008017"/>
    </source>
</evidence>
<dbReference type="PANTHER" id="PTHR30221:SF20">
    <property type="entry name" value="SMALL-CONDUCTANCE MECHANOSENSITIVE CHANNEL"/>
    <property type="match status" value="1"/>
</dbReference>
<feature type="domain" description="Mechanosensitive ion channel MscS C-terminal" evidence="10">
    <location>
        <begin position="206"/>
        <end position="294"/>
    </location>
</feature>
<dbReference type="PANTHER" id="PTHR30221">
    <property type="entry name" value="SMALL-CONDUCTANCE MECHANOSENSITIVE CHANNEL"/>
    <property type="match status" value="1"/>
</dbReference>
<evidence type="ECO:0000256" key="1">
    <source>
        <dbReference type="ARBA" id="ARBA00004651"/>
    </source>
</evidence>
<feature type="domain" description="Mechanosensitive ion channel MscS" evidence="9">
    <location>
        <begin position="131"/>
        <end position="197"/>
    </location>
</feature>
<dbReference type="InterPro" id="IPR045275">
    <property type="entry name" value="MscS_archaea/bacteria_type"/>
</dbReference>
<organism evidence="11 12">
    <name type="scientific">Halobaculum marinum</name>
    <dbReference type="NCBI Taxonomy" id="3031996"/>
    <lineage>
        <taxon>Archaea</taxon>
        <taxon>Methanobacteriati</taxon>
        <taxon>Methanobacteriota</taxon>
        <taxon>Stenosarchaea group</taxon>
        <taxon>Halobacteria</taxon>
        <taxon>Halobacteriales</taxon>
        <taxon>Haloferacaceae</taxon>
        <taxon>Halobaculum</taxon>
    </lineage>
</organism>
<feature type="region of interest" description="Disordered" evidence="7">
    <location>
        <begin position="324"/>
        <end position="351"/>
    </location>
</feature>
<evidence type="ECO:0000259" key="10">
    <source>
        <dbReference type="Pfam" id="PF21082"/>
    </source>
</evidence>
<comment type="caution">
    <text evidence="11">The sequence shown here is derived from an EMBL/GenBank/DDBJ whole genome shotgun (WGS) entry which is preliminary data.</text>
</comment>
<dbReference type="InterPro" id="IPR011066">
    <property type="entry name" value="MscS_channel_C_sf"/>
</dbReference>
<dbReference type="GO" id="GO:0005886">
    <property type="term" value="C:plasma membrane"/>
    <property type="evidence" value="ECO:0007669"/>
    <property type="project" value="UniProtKB-SubCell"/>
</dbReference>
<dbReference type="GeneID" id="79270444"/>
<gene>
    <name evidence="11" type="ORF">ACFQKD_15055</name>
</gene>